<dbReference type="CDD" id="cd06158">
    <property type="entry name" value="S2P-M50_like_1"/>
    <property type="match status" value="1"/>
</dbReference>
<evidence type="ECO:0000256" key="1">
    <source>
        <dbReference type="ARBA" id="ARBA00001947"/>
    </source>
</evidence>
<organism evidence="14 15">
    <name type="scientific">Thiohalocapsa marina</name>
    <dbReference type="NCBI Taxonomy" id="424902"/>
    <lineage>
        <taxon>Bacteria</taxon>
        <taxon>Pseudomonadati</taxon>
        <taxon>Pseudomonadota</taxon>
        <taxon>Gammaproteobacteria</taxon>
        <taxon>Chromatiales</taxon>
        <taxon>Chromatiaceae</taxon>
        <taxon>Thiohalocapsa</taxon>
    </lineage>
</organism>
<dbReference type="GO" id="GO:0006508">
    <property type="term" value="P:proteolysis"/>
    <property type="evidence" value="ECO:0007669"/>
    <property type="project" value="UniProtKB-KW"/>
</dbReference>
<keyword evidence="7" id="KW-0479">Metal-binding</keyword>
<feature type="transmembrane region" description="Helical" evidence="13">
    <location>
        <begin position="138"/>
        <end position="162"/>
    </location>
</feature>
<dbReference type="GO" id="GO:0005886">
    <property type="term" value="C:plasma membrane"/>
    <property type="evidence" value="ECO:0007669"/>
    <property type="project" value="UniProtKB-SubCell"/>
</dbReference>
<comment type="similarity">
    <text evidence="3">Belongs to the peptidase M50B family.</text>
</comment>
<comment type="subcellular location">
    <subcellularLocation>
        <location evidence="2">Cell membrane</location>
        <topology evidence="2">Multi-pass membrane protein</topology>
    </subcellularLocation>
</comment>
<keyword evidence="11" id="KW-0482">Metalloprotease</keyword>
<keyword evidence="9" id="KW-0862">Zinc</keyword>
<keyword evidence="4" id="KW-1003">Cell membrane</keyword>
<protein>
    <submittedName>
        <fullName evidence="14">Site-2 protease family protein</fullName>
    </submittedName>
</protein>
<evidence type="ECO:0000256" key="9">
    <source>
        <dbReference type="ARBA" id="ARBA00022833"/>
    </source>
</evidence>
<evidence type="ECO:0000256" key="10">
    <source>
        <dbReference type="ARBA" id="ARBA00022989"/>
    </source>
</evidence>
<dbReference type="OrthoDB" id="9800627at2"/>
<dbReference type="GO" id="GO:0046872">
    <property type="term" value="F:metal ion binding"/>
    <property type="evidence" value="ECO:0007669"/>
    <property type="project" value="UniProtKB-KW"/>
</dbReference>
<evidence type="ECO:0000256" key="7">
    <source>
        <dbReference type="ARBA" id="ARBA00022723"/>
    </source>
</evidence>
<accession>A0A5M8FS82</accession>
<dbReference type="PANTHER" id="PTHR35864">
    <property type="entry name" value="ZINC METALLOPROTEASE MJ0611-RELATED"/>
    <property type="match status" value="1"/>
</dbReference>
<evidence type="ECO:0000256" key="4">
    <source>
        <dbReference type="ARBA" id="ARBA00022475"/>
    </source>
</evidence>
<keyword evidence="15" id="KW-1185">Reference proteome</keyword>
<evidence type="ECO:0000256" key="6">
    <source>
        <dbReference type="ARBA" id="ARBA00022692"/>
    </source>
</evidence>
<dbReference type="InterPro" id="IPR044537">
    <property type="entry name" value="Rip2-like"/>
</dbReference>
<evidence type="ECO:0000313" key="14">
    <source>
        <dbReference type="EMBL" id="KAA6184722.1"/>
    </source>
</evidence>
<feature type="transmembrane region" description="Helical" evidence="13">
    <location>
        <begin position="61"/>
        <end position="81"/>
    </location>
</feature>
<keyword evidence="12 13" id="KW-0472">Membrane</keyword>
<gene>
    <name evidence="14" type="ORF">F2Q65_11205</name>
</gene>
<name>A0A5M8FS82_9GAMM</name>
<evidence type="ECO:0000256" key="12">
    <source>
        <dbReference type="ARBA" id="ARBA00023136"/>
    </source>
</evidence>
<evidence type="ECO:0000256" key="2">
    <source>
        <dbReference type="ARBA" id="ARBA00004651"/>
    </source>
</evidence>
<dbReference type="AlphaFoldDB" id="A0A5M8FS82"/>
<keyword evidence="6 13" id="KW-0812">Transmembrane</keyword>
<evidence type="ECO:0000313" key="15">
    <source>
        <dbReference type="Proteomes" id="UP000322981"/>
    </source>
</evidence>
<dbReference type="RefSeq" id="WP_150093502.1">
    <property type="nucleotide sequence ID" value="NZ_JBFUOH010000119.1"/>
</dbReference>
<keyword evidence="5 14" id="KW-0645">Protease</keyword>
<dbReference type="EMBL" id="VWXX01000016">
    <property type="protein sequence ID" value="KAA6184722.1"/>
    <property type="molecule type" value="Genomic_DNA"/>
</dbReference>
<keyword evidence="10 13" id="KW-1133">Transmembrane helix</keyword>
<dbReference type="PANTHER" id="PTHR35864:SF1">
    <property type="entry name" value="ZINC METALLOPROTEASE YWHC-RELATED"/>
    <property type="match status" value="1"/>
</dbReference>
<sequence length="239" mass="25893">MHPLSETLWTILIFAVPVVLAITAHEAAHGWVAHRRGDPTAWMLGRVTFNPLKHIDPVGTVLVPLLIFLSSKTLVGVPFLFGWAKPVPVNWRRLRDPRWDMALVAVAGPAANLIMALGWGLLIQLMALLVQLTTVPPWLLTTIVEACVIGIMINLFLMALNLFPLLPLDGGRILAALLPPRLAISFGQLERYGLLILLALLLLPDGQPPGLLGAVLHPLVRAVLGVIPGAGLVRDLFPV</sequence>
<comment type="cofactor">
    <cofactor evidence="1">
        <name>Zn(2+)</name>
        <dbReference type="ChEBI" id="CHEBI:29105"/>
    </cofactor>
</comment>
<keyword evidence="8" id="KW-0378">Hydrolase</keyword>
<evidence type="ECO:0000256" key="5">
    <source>
        <dbReference type="ARBA" id="ARBA00022670"/>
    </source>
</evidence>
<dbReference type="InterPro" id="IPR052348">
    <property type="entry name" value="Metallopeptidase_M50B"/>
</dbReference>
<evidence type="ECO:0000256" key="8">
    <source>
        <dbReference type="ARBA" id="ARBA00022801"/>
    </source>
</evidence>
<dbReference type="GO" id="GO:0008237">
    <property type="term" value="F:metallopeptidase activity"/>
    <property type="evidence" value="ECO:0007669"/>
    <property type="project" value="UniProtKB-KW"/>
</dbReference>
<evidence type="ECO:0000256" key="3">
    <source>
        <dbReference type="ARBA" id="ARBA00007931"/>
    </source>
</evidence>
<comment type="caution">
    <text evidence="14">The sequence shown here is derived from an EMBL/GenBank/DDBJ whole genome shotgun (WGS) entry which is preliminary data.</text>
</comment>
<feature type="transmembrane region" description="Helical" evidence="13">
    <location>
        <begin position="102"/>
        <end position="126"/>
    </location>
</feature>
<proteinExistence type="inferred from homology"/>
<dbReference type="Proteomes" id="UP000322981">
    <property type="component" value="Unassembled WGS sequence"/>
</dbReference>
<reference evidence="14 15" key="1">
    <citation type="submission" date="2019-09" db="EMBL/GenBank/DDBJ databases">
        <title>Whole-genome sequence of the purple sulfur bacterium Thiohalocapsa marina DSM 19078.</title>
        <authorList>
            <person name="Kyndt J.A."/>
            <person name="Meyer T.E."/>
        </authorList>
    </citation>
    <scope>NUCLEOTIDE SEQUENCE [LARGE SCALE GENOMIC DNA]</scope>
    <source>
        <strain evidence="14 15">DSM 19078</strain>
    </source>
</reference>
<evidence type="ECO:0000256" key="11">
    <source>
        <dbReference type="ARBA" id="ARBA00023049"/>
    </source>
</evidence>
<evidence type="ECO:0000256" key="13">
    <source>
        <dbReference type="SAM" id="Phobius"/>
    </source>
</evidence>